<dbReference type="SUPFAM" id="SSF52335">
    <property type="entry name" value="Methylglyoxal synthase-like"/>
    <property type="match status" value="1"/>
</dbReference>
<dbReference type="PATRIC" id="fig|245018.3.peg.952"/>
<evidence type="ECO:0008006" key="3">
    <source>
        <dbReference type="Google" id="ProtNLM"/>
    </source>
</evidence>
<evidence type="ECO:0000313" key="1">
    <source>
        <dbReference type="EMBL" id="CBL37795.1"/>
    </source>
</evidence>
<reference evidence="1 2" key="2">
    <citation type="submission" date="2010-03" db="EMBL/GenBank/DDBJ databases">
        <authorList>
            <person name="Pajon A."/>
        </authorList>
    </citation>
    <scope>NUCLEOTIDE SEQUENCE [LARGE SCALE GENOMIC DNA]</scope>
    <source>
        <strain evidence="1 2">SSC/2</strain>
    </source>
</reference>
<dbReference type="EMBL" id="FP929061">
    <property type="protein sequence ID" value="CBL37795.1"/>
    <property type="molecule type" value="Genomic_DNA"/>
</dbReference>
<evidence type="ECO:0000313" key="2">
    <source>
        <dbReference type="Proteomes" id="UP000008960"/>
    </source>
</evidence>
<proteinExistence type="predicted"/>
<dbReference type="KEGG" id="bprl:CL2_07630"/>
<accession>D4MYV0</accession>
<name>D4MYV0_ANAHA</name>
<protein>
    <recommendedName>
        <fullName evidence="3">Methylglyoxal synthase</fullName>
    </recommendedName>
</protein>
<reference evidence="1 2" key="1">
    <citation type="submission" date="2010-03" db="EMBL/GenBank/DDBJ databases">
        <title>The genome sequence of Clostridiales sp. SSC/2.</title>
        <authorList>
            <consortium name="metaHIT consortium -- http://www.metahit.eu/"/>
            <person name="Pajon A."/>
            <person name="Turner K."/>
            <person name="Parkhill J."/>
            <person name="Duncan S."/>
            <person name="Flint H."/>
        </authorList>
    </citation>
    <scope>NUCLEOTIDE SEQUENCE [LARGE SCALE GENOMIC DNA]</scope>
    <source>
        <strain evidence="1 2">SSC/2</strain>
    </source>
</reference>
<gene>
    <name evidence="1" type="ORF">CL2_07630</name>
</gene>
<dbReference type="InterPro" id="IPR036914">
    <property type="entry name" value="MGS-like_dom_sf"/>
</dbReference>
<organism evidence="1 2">
    <name type="scientific">Anaerostipes hadrus</name>
    <dbReference type="NCBI Taxonomy" id="649756"/>
    <lineage>
        <taxon>Bacteria</taxon>
        <taxon>Bacillati</taxon>
        <taxon>Bacillota</taxon>
        <taxon>Clostridia</taxon>
        <taxon>Lachnospirales</taxon>
        <taxon>Lachnospiraceae</taxon>
        <taxon>Anaerostipes</taxon>
    </lineage>
</organism>
<dbReference type="AlphaFoldDB" id="D4MYV0"/>
<sequence length="39" mass="4547">MNVGLVAHDGKKNLMQNLCIAYQDILKNINYMLQVRLDR</sequence>
<dbReference type="Proteomes" id="UP000008960">
    <property type="component" value="Chromosome"/>
</dbReference>